<accession>A0ABT1CSC0</accession>
<organism evidence="8 9">
    <name type="scientific">Hoeflea alexandrii</name>
    <dbReference type="NCBI Taxonomy" id="288436"/>
    <lineage>
        <taxon>Bacteria</taxon>
        <taxon>Pseudomonadati</taxon>
        <taxon>Pseudomonadota</taxon>
        <taxon>Alphaproteobacteria</taxon>
        <taxon>Hyphomicrobiales</taxon>
        <taxon>Rhizobiaceae</taxon>
        <taxon>Hoeflea</taxon>
    </lineage>
</organism>
<keyword evidence="9" id="KW-1185">Reference proteome</keyword>
<evidence type="ECO:0000256" key="5">
    <source>
        <dbReference type="ARBA" id="ARBA00023136"/>
    </source>
</evidence>
<feature type="transmembrane region" description="Helical" evidence="6">
    <location>
        <begin position="71"/>
        <end position="93"/>
    </location>
</feature>
<dbReference type="InterPro" id="IPR007267">
    <property type="entry name" value="GtrA_DPMS_TM"/>
</dbReference>
<keyword evidence="4 6" id="KW-1133">Transmembrane helix</keyword>
<dbReference type="PANTHER" id="PTHR38459:SF1">
    <property type="entry name" value="PROPHAGE BACTOPRENOL-LINKED GLUCOSE TRANSLOCASE HOMOLOG"/>
    <property type="match status" value="1"/>
</dbReference>
<dbReference type="InterPro" id="IPR051401">
    <property type="entry name" value="GtrA_CellWall_Glycosyl"/>
</dbReference>
<dbReference type="RefSeq" id="WP_152010787.1">
    <property type="nucleotide sequence ID" value="NZ_CP159480.1"/>
</dbReference>
<gene>
    <name evidence="8" type="ORF">GTW23_13000</name>
</gene>
<reference evidence="8 9" key="1">
    <citation type="submission" date="2020-01" db="EMBL/GenBank/DDBJ databases">
        <title>Genomes of bacteria type strains.</title>
        <authorList>
            <person name="Chen J."/>
            <person name="Zhu S."/>
            <person name="Yang J."/>
        </authorList>
    </citation>
    <scope>NUCLEOTIDE SEQUENCE [LARGE SCALE GENOMIC DNA]</scope>
    <source>
        <strain evidence="8 9">DSM 16655</strain>
    </source>
</reference>
<evidence type="ECO:0000256" key="6">
    <source>
        <dbReference type="SAM" id="Phobius"/>
    </source>
</evidence>
<evidence type="ECO:0000256" key="1">
    <source>
        <dbReference type="ARBA" id="ARBA00004141"/>
    </source>
</evidence>
<feature type="domain" description="GtrA/DPMS transmembrane" evidence="7">
    <location>
        <begin position="7"/>
        <end position="122"/>
    </location>
</feature>
<sequence length="126" mass="13517">MRKLAFFAFAGATGFAVDMGVLWLLLSLTPLDPFSARVLAIATAMLCTYLINRTFTFGASTRHVAVEGARYGSVGIASALVNYAVYSGLLIAWSGLSPYVALFFGSAVATLFSYLGYSRFVFGTNR</sequence>
<keyword evidence="5 6" id="KW-0472">Membrane</keyword>
<evidence type="ECO:0000256" key="2">
    <source>
        <dbReference type="ARBA" id="ARBA00009399"/>
    </source>
</evidence>
<evidence type="ECO:0000256" key="3">
    <source>
        <dbReference type="ARBA" id="ARBA00022692"/>
    </source>
</evidence>
<protein>
    <submittedName>
        <fullName evidence="8">GtrA family protein</fullName>
    </submittedName>
</protein>
<evidence type="ECO:0000313" key="8">
    <source>
        <dbReference type="EMBL" id="MCO6409095.1"/>
    </source>
</evidence>
<dbReference type="EMBL" id="JAAAML010000002">
    <property type="protein sequence ID" value="MCO6409095.1"/>
    <property type="molecule type" value="Genomic_DNA"/>
</dbReference>
<evidence type="ECO:0000256" key="4">
    <source>
        <dbReference type="ARBA" id="ARBA00022989"/>
    </source>
</evidence>
<name>A0ABT1CSC0_9HYPH</name>
<proteinExistence type="inferred from homology"/>
<evidence type="ECO:0000313" key="9">
    <source>
        <dbReference type="Proteomes" id="UP001320715"/>
    </source>
</evidence>
<dbReference type="Pfam" id="PF04138">
    <property type="entry name" value="GtrA_DPMS_TM"/>
    <property type="match status" value="1"/>
</dbReference>
<evidence type="ECO:0000259" key="7">
    <source>
        <dbReference type="Pfam" id="PF04138"/>
    </source>
</evidence>
<comment type="caution">
    <text evidence="8">The sequence shown here is derived from an EMBL/GenBank/DDBJ whole genome shotgun (WGS) entry which is preliminary data.</text>
</comment>
<comment type="similarity">
    <text evidence="2">Belongs to the GtrA family.</text>
</comment>
<feature type="transmembrane region" description="Helical" evidence="6">
    <location>
        <begin position="34"/>
        <end position="51"/>
    </location>
</feature>
<comment type="subcellular location">
    <subcellularLocation>
        <location evidence="1">Membrane</location>
        <topology evidence="1">Multi-pass membrane protein</topology>
    </subcellularLocation>
</comment>
<keyword evidence="3 6" id="KW-0812">Transmembrane</keyword>
<feature type="transmembrane region" description="Helical" evidence="6">
    <location>
        <begin position="99"/>
        <end position="117"/>
    </location>
</feature>
<dbReference type="Proteomes" id="UP001320715">
    <property type="component" value="Unassembled WGS sequence"/>
</dbReference>
<dbReference type="PANTHER" id="PTHR38459">
    <property type="entry name" value="PROPHAGE BACTOPRENOL-LINKED GLUCOSE TRANSLOCASE HOMOLOG"/>
    <property type="match status" value="1"/>
</dbReference>